<dbReference type="PANTHER" id="PTHR38767">
    <property type="entry name" value="DNA POLYMERASE III SUBUNIT CHI"/>
    <property type="match status" value="1"/>
</dbReference>
<protein>
    <submittedName>
        <fullName evidence="1">DNA polymerase III chi subunit</fullName>
        <ecNumber evidence="1">2.7.7.7</ecNumber>
    </submittedName>
</protein>
<proteinExistence type="predicted"/>
<dbReference type="eggNOG" id="COG2927">
    <property type="taxonomic scope" value="Bacteria"/>
</dbReference>
<dbReference type="Pfam" id="PF04364">
    <property type="entry name" value="DNA_pol3_chi"/>
    <property type="match status" value="1"/>
</dbReference>
<keyword evidence="1" id="KW-0548">Nucleotidyltransferase</keyword>
<organism evidence="1 2">
    <name type="scientific">Asaia bogorensis</name>
    <dbReference type="NCBI Taxonomy" id="91915"/>
    <lineage>
        <taxon>Bacteria</taxon>
        <taxon>Pseudomonadati</taxon>
        <taxon>Pseudomonadota</taxon>
        <taxon>Alphaproteobacteria</taxon>
        <taxon>Acetobacterales</taxon>
        <taxon>Acetobacteraceae</taxon>
        <taxon>Asaia</taxon>
    </lineage>
</organism>
<dbReference type="GO" id="GO:0032298">
    <property type="term" value="P:positive regulation of DNA-templated DNA replication initiation"/>
    <property type="evidence" value="ECO:0007669"/>
    <property type="project" value="TreeGrafter"/>
</dbReference>
<dbReference type="AlphaFoldDB" id="A0A060QM60"/>
<dbReference type="EC" id="2.7.7.7" evidence="1"/>
<dbReference type="SUPFAM" id="SSF102400">
    <property type="entry name" value="DNA polymerase III chi subunit"/>
    <property type="match status" value="1"/>
</dbReference>
<dbReference type="Gene3D" id="3.40.50.10110">
    <property type="entry name" value="DNA polymerase III subunit chi"/>
    <property type="match status" value="1"/>
</dbReference>
<dbReference type="GO" id="GO:0003887">
    <property type="term" value="F:DNA-directed DNA polymerase activity"/>
    <property type="evidence" value="ECO:0007669"/>
    <property type="project" value="UniProtKB-EC"/>
</dbReference>
<gene>
    <name evidence="1" type="ORF">ASAP_2917</name>
</gene>
<dbReference type="Proteomes" id="UP000027583">
    <property type="component" value="Unassembled WGS sequence"/>
</dbReference>
<dbReference type="PANTHER" id="PTHR38767:SF1">
    <property type="entry name" value="DNA POLYMERASE III SUBUNIT CHI"/>
    <property type="match status" value="1"/>
</dbReference>
<reference evidence="1 2" key="1">
    <citation type="journal article" date="2014" name="Genome Biol. Evol.">
        <title>Acetic acid bacteria genomes reveal functional traits for adaptation to life in insect guts.</title>
        <authorList>
            <person name="Chouaia B."/>
            <person name="Gaiarsa S."/>
            <person name="Crotti E."/>
            <person name="Comandatore F."/>
            <person name="Degli Esposti M."/>
            <person name="Ricci I."/>
            <person name="Alma A."/>
            <person name="Favia G."/>
            <person name="Bandi C."/>
            <person name="Daffonchio D."/>
        </authorList>
    </citation>
    <scope>NUCLEOTIDE SEQUENCE [LARGE SCALE GENOMIC DNA]</scope>
    <source>
        <strain evidence="1 2">SF2.1</strain>
    </source>
</reference>
<evidence type="ECO:0000313" key="2">
    <source>
        <dbReference type="Proteomes" id="UP000027583"/>
    </source>
</evidence>
<dbReference type="InterPro" id="IPR007459">
    <property type="entry name" value="DNA_pol3_chi"/>
</dbReference>
<comment type="caution">
    <text evidence="1">The sequence shown here is derived from an EMBL/GenBank/DDBJ whole genome shotgun (WGS) entry which is preliminary data.</text>
</comment>
<evidence type="ECO:0000313" key="1">
    <source>
        <dbReference type="EMBL" id="CDG40962.1"/>
    </source>
</evidence>
<dbReference type="EMBL" id="CBLX010000024">
    <property type="protein sequence ID" value="CDG40962.1"/>
    <property type="molecule type" value="Genomic_DNA"/>
</dbReference>
<dbReference type="GO" id="GO:0006260">
    <property type="term" value="P:DNA replication"/>
    <property type="evidence" value="ECO:0007669"/>
    <property type="project" value="InterPro"/>
</dbReference>
<dbReference type="NCBIfam" id="NF004347">
    <property type="entry name" value="PRK05728.1-4"/>
    <property type="match status" value="1"/>
</dbReference>
<sequence>MSDIGFYHLTRTTLEDALPPLLGRTLEAGQRAVIRCSDAAQVKALDEALWKAKSTLWLPHGSQRMGFGPRQPIWLTRGDDVPNGARFLFLLDGGVEDGLETFERIFTLFDGNDPEAVARARARWSLAKKAGHNLAYWQQQERGWQKAG</sequence>
<name>A0A060QM60_9PROT</name>
<keyword evidence="1" id="KW-0808">Transferase</keyword>
<accession>A0A060QM60</accession>
<dbReference type="InterPro" id="IPR036768">
    <property type="entry name" value="PolIII_chi_sf"/>
</dbReference>
<dbReference type="RefSeq" id="WP_023979412.1">
    <property type="nucleotide sequence ID" value="NZ_CBLX010000024.1"/>
</dbReference>
<reference evidence="1 2" key="2">
    <citation type="journal article" date="2014" name="PLoS ONE">
        <title>Evolution of mitochondria reconstructed from the energy metabolism of living bacteria.</title>
        <authorList>
            <person name="Degli Esposti M."/>
            <person name="Chouaia B."/>
            <person name="Comandatore F."/>
            <person name="Crotti E."/>
            <person name="Sassera D."/>
            <person name="Lievens P.M."/>
            <person name="Daffonchio D."/>
            <person name="Bandi C."/>
        </authorList>
    </citation>
    <scope>NUCLEOTIDE SEQUENCE [LARGE SCALE GENOMIC DNA]</scope>
    <source>
        <strain evidence="1 2">SF2.1</strain>
    </source>
</reference>
<dbReference type="GO" id="GO:0003677">
    <property type="term" value="F:DNA binding"/>
    <property type="evidence" value="ECO:0007669"/>
    <property type="project" value="InterPro"/>
</dbReference>